<evidence type="ECO:0000313" key="5">
    <source>
        <dbReference type="EMBL" id="PWG06478.1"/>
    </source>
</evidence>
<protein>
    <submittedName>
        <fullName evidence="5">FMN-binding glutamate synthase family protein</fullName>
    </submittedName>
</protein>
<dbReference type="GO" id="GO:0015930">
    <property type="term" value="F:glutamate synthase activity"/>
    <property type="evidence" value="ECO:0007669"/>
    <property type="project" value="InterPro"/>
</dbReference>
<comment type="caution">
    <text evidence="5">The sequence shown here is derived from an EMBL/GenBank/DDBJ whole genome shotgun (WGS) entry which is preliminary data.</text>
</comment>
<evidence type="ECO:0000259" key="4">
    <source>
        <dbReference type="Pfam" id="PF01645"/>
    </source>
</evidence>
<dbReference type="OrthoDB" id="9758182at2"/>
<dbReference type="Pfam" id="PF01645">
    <property type="entry name" value="Glu_synthase"/>
    <property type="match status" value="1"/>
</dbReference>
<dbReference type="InterPro" id="IPR013785">
    <property type="entry name" value="Aldolase_TIM"/>
</dbReference>
<dbReference type="EMBL" id="QFFG01000001">
    <property type="protein sequence ID" value="PWG06478.1"/>
    <property type="molecule type" value="Genomic_DNA"/>
</dbReference>
<evidence type="ECO:0000256" key="3">
    <source>
        <dbReference type="SAM" id="Phobius"/>
    </source>
</evidence>
<name>A0A2U2JDQ9_9FLAO</name>
<dbReference type="PANTHER" id="PTHR43819:SF1">
    <property type="entry name" value="ARCHAEAL-TYPE GLUTAMATE SYNTHASE [NADPH]"/>
    <property type="match status" value="1"/>
</dbReference>
<organism evidence="5 6">
    <name type="scientific">Polaribacter aquimarinus</name>
    <dbReference type="NCBI Taxonomy" id="2100726"/>
    <lineage>
        <taxon>Bacteria</taxon>
        <taxon>Pseudomonadati</taxon>
        <taxon>Bacteroidota</taxon>
        <taxon>Flavobacteriia</taxon>
        <taxon>Flavobacteriales</taxon>
        <taxon>Flavobacteriaceae</taxon>
    </lineage>
</organism>
<dbReference type="CDD" id="cd02808">
    <property type="entry name" value="GltS_FMN"/>
    <property type="match status" value="1"/>
</dbReference>
<dbReference type="PIRSF" id="PIRSF006429">
    <property type="entry name" value="GOGAT_lg_2"/>
    <property type="match status" value="1"/>
</dbReference>
<proteinExistence type="inferred from homology"/>
<gene>
    <name evidence="5" type="ORF">DIS07_01200</name>
</gene>
<feature type="transmembrane region" description="Helical" evidence="3">
    <location>
        <begin position="5"/>
        <end position="23"/>
    </location>
</feature>
<dbReference type="PANTHER" id="PTHR43819">
    <property type="entry name" value="ARCHAEAL-TYPE GLUTAMATE SYNTHASE [NADPH]"/>
    <property type="match status" value="1"/>
</dbReference>
<dbReference type="Gene3D" id="3.20.20.70">
    <property type="entry name" value="Aldolase class I"/>
    <property type="match status" value="1"/>
</dbReference>
<evidence type="ECO:0000256" key="1">
    <source>
        <dbReference type="ARBA" id="ARBA00009716"/>
    </source>
</evidence>
<dbReference type="InterPro" id="IPR024188">
    <property type="entry name" value="GltB"/>
</dbReference>
<dbReference type="SUPFAM" id="SSF51395">
    <property type="entry name" value="FMN-linked oxidoreductases"/>
    <property type="match status" value="1"/>
</dbReference>
<dbReference type="Proteomes" id="UP000245670">
    <property type="component" value="Unassembled WGS sequence"/>
</dbReference>
<evidence type="ECO:0000313" key="6">
    <source>
        <dbReference type="Proteomes" id="UP000245670"/>
    </source>
</evidence>
<feature type="domain" description="Glutamate synthase" evidence="4">
    <location>
        <begin position="152"/>
        <end position="473"/>
    </location>
</feature>
<dbReference type="AlphaFoldDB" id="A0A2U2JDQ9"/>
<keyword evidence="3" id="KW-0472">Membrane</keyword>
<reference evidence="5 6" key="1">
    <citation type="submission" date="2018-05" db="EMBL/GenBank/DDBJ databases">
        <title>Polaribacter aquimarinus sp. nov., isolated from sediment in a sediment of sea.</title>
        <authorList>
            <person name="Lu D."/>
        </authorList>
    </citation>
    <scope>NUCLEOTIDE SEQUENCE [LARGE SCALE GENOMIC DNA]</scope>
    <source>
        <strain evidence="5 6">ZY113</strain>
    </source>
</reference>
<dbReference type="RefSeq" id="WP_109403393.1">
    <property type="nucleotide sequence ID" value="NZ_QFFG01000001.1"/>
</dbReference>
<comment type="similarity">
    <text evidence="1 2">Belongs to the glutamate synthase family.</text>
</comment>
<dbReference type="GO" id="GO:0006537">
    <property type="term" value="P:glutamate biosynthetic process"/>
    <property type="evidence" value="ECO:0007669"/>
    <property type="project" value="InterPro"/>
</dbReference>
<sequence>MRNTILLVLFLITTLFAVLVYFIPQTGTIILLSISGLLTLIAVYDSLQTQHSLLRSFPLVARLRWVFEEEREKIQQYFIEDDLNGTPINREKRSIVYQRSKLEKETIPFGTQHNVYAKGYEFVKHSIFPKDYHTIKGEAIVFGSDKCTQKYQSSIINISAMSFGSLSSNAIMALNQGAKMANFAHNTGEGGISPYHLQGGDLIFQVGTGYFGAGKTVNGKRVFNDEIFKENAIRPEVKMIEIKFSQGAKPGHGGILPAMKNTPEIAAIRKVEVGTQVDSPPSHSAFSNFEEMIVFIQKVRELSEGKPVGIKLCVGNNDEIKQMIEAFVKANNYPDFIAVDGGEGGTGAAPLEFTNYIGTPLIEGLVFVNKILQKYKLKEQIKIIASGKAIDAFDVVKYLALGADAVGIARGFMLSLGCIQARECNLDTCPVGVATQDEDLVKALVVEKKNIRVKNYHDKTIQAVKEMTAAMGLDSINQIASKHVFRRKKDDKIVSLEEVYY</sequence>
<accession>A0A2U2JDQ9</accession>
<keyword evidence="3" id="KW-1133">Transmembrane helix</keyword>
<keyword evidence="6" id="KW-1185">Reference proteome</keyword>
<dbReference type="InterPro" id="IPR002932">
    <property type="entry name" value="Glu_synthdom"/>
</dbReference>
<keyword evidence="3" id="KW-0812">Transmembrane</keyword>
<evidence type="ECO:0000256" key="2">
    <source>
        <dbReference type="PIRNR" id="PIRNR006429"/>
    </source>
</evidence>